<sequence length="78" mass="9105">MYIAKSRTINVHSPLMYRYLLGLLCGLDSFVTSRIPVFDRRVDFLKEFWEALPSTQLAALAYKNLQVLGSTSEYWWVN</sequence>
<evidence type="ECO:0000313" key="1">
    <source>
        <dbReference type="EMBL" id="URD95087.1"/>
    </source>
</evidence>
<dbReference type="EMBL" id="CP097506">
    <property type="protein sequence ID" value="URD95087.1"/>
    <property type="molecule type" value="Genomic_DNA"/>
</dbReference>
<protein>
    <submittedName>
        <fullName evidence="1">Uncharacterized protein</fullName>
    </submittedName>
</protein>
<evidence type="ECO:0000313" key="2">
    <source>
        <dbReference type="Proteomes" id="UP001055439"/>
    </source>
</evidence>
<organism evidence="1 2">
    <name type="scientific">Musa troglodytarum</name>
    <name type="common">fe'i banana</name>
    <dbReference type="NCBI Taxonomy" id="320322"/>
    <lineage>
        <taxon>Eukaryota</taxon>
        <taxon>Viridiplantae</taxon>
        <taxon>Streptophyta</taxon>
        <taxon>Embryophyta</taxon>
        <taxon>Tracheophyta</taxon>
        <taxon>Spermatophyta</taxon>
        <taxon>Magnoliopsida</taxon>
        <taxon>Liliopsida</taxon>
        <taxon>Zingiberales</taxon>
        <taxon>Musaceae</taxon>
        <taxon>Musa</taxon>
    </lineage>
</organism>
<gene>
    <name evidence="1" type="ORF">MUK42_37481</name>
</gene>
<accession>A0A9E7JUP8</accession>
<name>A0A9E7JUP8_9LILI</name>
<dbReference type="Proteomes" id="UP001055439">
    <property type="component" value="Chromosome 4"/>
</dbReference>
<dbReference type="AlphaFoldDB" id="A0A9E7JUP8"/>
<reference evidence="1" key="1">
    <citation type="submission" date="2022-05" db="EMBL/GenBank/DDBJ databases">
        <title>The Musa troglodytarum L. genome provides insights into the mechanism of non-climacteric behaviour and enrichment of carotenoids.</title>
        <authorList>
            <person name="Wang J."/>
        </authorList>
    </citation>
    <scope>NUCLEOTIDE SEQUENCE</scope>
    <source>
        <tissue evidence="1">Leaf</tissue>
    </source>
</reference>
<proteinExistence type="predicted"/>
<keyword evidence="2" id="KW-1185">Reference proteome</keyword>